<evidence type="ECO:0000313" key="2">
    <source>
        <dbReference type="EMBL" id="RDH42162.1"/>
    </source>
</evidence>
<dbReference type="InterPro" id="IPR006311">
    <property type="entry name" value="TAT_signal"/>
</dbReference>
<organism evidence="2 3">
    <name type="scientific">Zooshikella ganghwensis</name>
    <dbReference type="NCBI Taxonomy" id="202772"/>
    <lineage>
        <taxon>Bacteria</taxon>
        <taxon>Pseudomonadati</taxon>
        <taxon>Pseudomonadota</taxon>
        <taxon>Gammaproteobacteria</taxon>
        <taxon>Oceanospirillales</taxon>
        <taxon>Zooshikellaceae</taxon>
        <taxon>Zooshikella</taxon>
    </lineage>
</organism>
<dbReference type="EMBL" id="NDXW01000001">
    <property type="protein sequence ID" value="RDH42162.1"/>
    <property type="molecule type" value="Genomic_DNA"/>
</dbReference>
<reference evidence="2 3" key="1">
    <citation type="submission" date="2017-04" db="EMBL/GenBank/DDBJ databases">
        <title>Draft genome sequence of Zooshikella ganghwensis VG4 isolated from Red Sea sediments.</title>
        <authorList>
            <person name="Rehman Z."/>
            <person name="Alam I."/>
            <person name="Kamau A."/>
            <person name="Bajic V."/>
            <person name="Leiknes T."/>
        </authorList>
    </citation>
    <scope>NUCLEOTIDE SEQUENCE [LARGE SCALE GENOMIC DNA]</scope>
    <source>
        <strain evidence="2 3">VG4</strain>
    </source>
</reference>
<name>A0A4P9VK29_9GAMM</name>
<keyword evidence="1" id="KW-1133">Transmembrane helix</keyword>
<evidence type="ECO:0000256" key="1">
    <source>
        <dbReference type="SAM" id="Phobius"/>
    </source>
</evidence>
<comment type="caution">
    <text evidence="2">The sequence shown here is derived from an EMBL/GenBank/DDBJ whole genome shotgun (WGS) entry which is preliminary data.</text>
</comment>
<protein>
    <recommendedName>
        <fullName evidence="4">Twin-arginine translocation pathway signal protein</fullName>
    </recommendedName>
</protein>
<gene>
    <name evidence="2" type="ORF">B9G39_01165</name>
</gene>
<evidence type="ECO:0008006" key="4">
    <source>
        <dbReference type="Google" id="ProtNLM"/>
    </source>
</evidence>
<dbReference type="AlphaFoldDB" id="A0A4P9VK29"/>
<keyword evidence="1" id="KW-0812">Transmembrane</keyword>
<keyword evidence="1" id="KW-0472">Membrane</keyword>
<feature type="transmembrane region" description="Helical" evidence="1">
    <location>
        <begin position="12"/>
        <end position="32"/>
    </location>
</feature>
<sequence length="185" mass="21117">MNKNNQGRRHFLKLGIIGSFTLATAGTLIPFFSRQLANPAPNYKVLRAHDIDFFLCITPVIVGLGKYQPYSDMETFFKALDDKLGYLTDSIKHQLQQVIDLFTAPATKGLLTGKFNGNWQTFDYENVEQLWGNWQTSRWSVLQQASSAISQLVLIVWYSLAEHWPAINYPGPLFTEQLVTRPNNF</sequence>
<evidence type="ECO:0000313" key="3">
    <source>
        <dbReference type="Proteomes" id="UP000257039"/>
    </source>
</evidence>
<accession>A0A4P9VK29</accession>
<keyword evidence="3" id="KW-1185">Reference proteome</keyword>
<dbReference type="Proteomes" id="UP000257039">
    <property type="component" value="Unassembled WGS sequence"/>
</dbReference>
<proteinExistence type="predicted"/>
<dbReference type="PROSITE" id="PS51318">
    <property type="entry name" value="TAT"/>
    <property type="match status" value="1"/>
</dbReference>